<sequence length="423" mass="47516">MFRFFTLLLLVSALGLAPAAAYSVLTHQANVDSCWKPCLLPALQRRYPGATDEELVKAKAFAYGGAIIQDMGYYPLGAPLFTNLTHYVRSGDFVRNMLDEAHNRDEYAFALGALAHYAADLEGHSEGTNRAMHLVYPELEAKFGKVITYEDAPKQHTQLEFAFDVTQVAAGRYRTEDYHNAIGFEVAKEVLERAFEKTYGLPLGKVFLNTDVSIATFRFTVQRIIPLASRSAWHYQKKEIRQLTPGIKRRAFVYHQDRKEYRERYGKKYERPGFGARMLSVFIGILPKVGPLKPFAFRPPTPEALKIFRTSFAIVMKTYCGLLGQQGAQAPAPALANEDFDTGDNTHFGEYALADKTYGEWVRKLAREKFAGVTPPMRANILTFFASGKAKPADKEEQENDNRKETTEALAQLKALPAAEMGK</sequence>
<evidence type="ECO:0000256" key="1">
    <source>
        <dbReference type="SAM" id="SignalP"/>
    </source>
</evidence>
<feature type="chain" id="PRO_5009579605" description="Phospholipase C/D domain-containing protein" evidence="1">
    <location>
        <begin position="22"/>
        <end position="423"/>
    </location>
</feature>
<feature type="domain" description="Phospholipase C/D" evidence="2">
    <location>
        <begin position="48"/>
        <end position="206"/>
    </location>
</feature>
<dbReference type="Proteomes" id="UP000177506">
    <property type="component" value="Unassembled WGS sequence"/>
</dbReference>
<feature type="signal peptide" evidence="1">
    <location>
        <begin position="1"/>
        <end position="21"/>
    </location>
</feature>
<dbReference type="OrthoDB" id="648959at2"/>
<evidence type="ECO:0000313" key="3">
    <source>
        <dbReference type="EMBL" id="OGX91223.1"/>
    </source>
</evidence>
<dbReference type="RefSeq" id="WP_070742115.1">
    <property type="nucleotide sequence ID" value="NZ_MDZA01000077.1"/>
</dbReference>
<organism evidence="3 4">
    <name type="scientific">Hymenobacter coccineus</name>
    <dbReference type="NCBI Taxonomy" id="1908235"/>
    <lineage>
        <taxon>Bacteria</taxon>
        <taxon>Pseudomonadati</taxon>
        <taxon>Bacteroidota</taxon>
        <taxon>Cytophagia</taxon>
        <taxon>Cytophagales</taxon>
        <taxon>Hymenobacteraceae</taxon>
        <taxon>Hymenobacter</taxon>
    </lineage>
</organism>
<keyword evidence="1" id="KW-0732">Signal</keyword>
<dbReference type="Pfam" id="PF00882">
    <property type="entry name" value="Zn_dep_PLPC"/>
    <property type="match status" value="1"/>
</dbReference>
<accession>A0A1G1TK20</accession>
<reference evidence="3 4" key="1">
    <citation type="submission" date="2016-08" db="EMBL/GenBank/DDBJ databases">
        <title>Hymenobacter coccineus sp. nov., Hymenobacter lapidarius sp. nov. and Hymenobacter glacialis sp. nov., isolated from Antarctic soil.</title>
        <authorList>
            <person name="Sedlacek I."/>
            <person name="Kralova S."/>
            <person name="Kyrova K."/>
            <person name="Maslanova I."/>
            <person name="Stankova E."/>
            <person name="Vrbovska V."/>
            <person name="Nemec M."/>
            <person name="Bartak M."/>
            <person name="Svec P."/>
            <person name="Busse H.-J."/>
            <person name="Pantucek R."/>
        </authorList>
    </citation>
    <scope>NUCLEOTIDE SEQUENCE [LARGE SCALE GENOMIC DNA]</scope>
    <source>
        <strain evidence="3 4">CCM 8649</strain>
    </source>
</reference>
<evidence type="ECO:0000259" key="2">
    <source>
        <dbReference type="Pfam" id="PF00882"/>
    </source>
</evidence>
<dbReference type="AlphaFoldDB" id="A0A1G1TK20"/>
<dbReference type="EMBL" id="MDZA01000077">
    <property type="protein sequence ID" value="OGX91223.1"/>
    <property type="molecule type" value="Genomic_DNA"/>
</dbReference>
<gene>
    <name evidence="3" type="ORF">BEN49_05285</name>
</gene>
<name>A0A1G1TK20_9BACT</name>
<dbReference type="InterPro" id="IPR029002">
    <property type="entry name" value="PLPC/GPLD1"/>
</dbReference>
<evidence type="ECO:0000313" key="4">
    <source>
        <dbReference type="Proteomes" id="UP000177506"/>
    </source>
</evidence>
<keyword evidence="4" id="KW-1185">Reference proteome</keyword>
<comment type="caution">
    <text evidence="3">The sequence shown here is derived from an EMBL/GenBank/DDBJ whole genome shotgun (WGS) entry which is preliminary data.</text>
</comment>
<protein>
    <recommendedName>
        <fullName evidence="2">Phospholipase C/D domain-containing protein</fullName>
    </recommendedName>
</protein>
<proteinExistence type="predicted"/>